<dbReference type="STRING" id="263475.AMD00_00865"/>
<name>A0A0M0LK59_9BACL</name>
<reference evidence="2" key="1">
    <citation type="submission" date="2015-08" db="EMBL/GenBank/DDBJ databases">
        <title>Fjat-10028 dsm 16317.</title>
        <authorList>
            <person name="Liu B."/>
            <person name="Wang J."/>
            <person name="Zhu Y."/>
            <person name="Liu G."/>
            <person name="Chen Q."/>
            <person name="Chen Z."/>
            <person name="Lan J."/>
            <person name="Che J."/>
            <person name="Ge C."/>
            <person name="Shi H."/>
            <person name="Pan Z."/>
            <person name="Liu X."/>
        </authorList>
    </citation>
    <scope>NUCLEOTIDE SEQUENCE [LARGE SCALE GENOMIC DNA]</scope>
    <source>
        <strain evidence="2">DSM 16317</strain>
    </source>
</reference>
<dbReference type="PATRIC" id="fig|263475.3.peg.483"/>
<sequence>MNYNSLQQQVPNKLLADIAKALDGEFTAIQCYEVLSKQAPNKDIRDRILEIRSDEMRHYQIFSQIYFSLTGTQFTPKMNVNCPTNYRSGILHAFKDEQETVDFYHSVAREANNSFIQQQFMQVSFDEQNHAVWFLYFMNNG</sequence>
<gene>
    <name evidence="1" type="ORF">AMD00_00865</name>
</gene>
<evidence type="ECO:0008006" key="3">
    <source>
        <dbReference type="Google" id="ProtNLM"/>
    </source>
</evidence>
<dbReference type="RefSeq" id="WP_053415214.1">
    <property type="nucleotide sequence ID" value="NZ_LILB01000001.1"/>
</dbReference>
<comment type="caution">
    <text evidence="1">The sequence shown here is derived from an EMBL/GenBank/DDBJ whole genome shotgun (WGS) entry which is preliminary data.</text>
</comment>
<evidence type="ECO:0000313" key="1">
    <source>
        <dbReference type="EMBL" id="KOO51093.1"/>
    </source>
</evidence>
<dbReference type="EMBL" id="LILB01000001">
    <property type="protein sequence ID" value="KOO51093.1"/>
    <property type="molecule type" value="Genomic_DNA"/>
</dbReference>
<organism evidence="1 2">
    <name type="scientific">Viridibacillus arvi</name>
    <dbReference type="NCBI Taxonomy" id="263475"/>
    <lineage>
        <taxon>Bacteria</taxon>
        <taxon>Bacillati</taxon>
        <taxon>Bacillota</taxon>
        <taxon>Bacilli</taxon>
        <taxon>Bacillales</taxon>
        <taxon>Caryophanaceae</taxon>
        <taxon>Viridibacillus</taxon>
    </lineage>
</organism>
<dbReference type="AlphaFoldDB" id="A0A0M0LK59"/>
<dbReference type="OrthoDB" id="573482at2"/>
<dbReference type="CDD" id="cd00657">
    <property type="entry name" value="Ferritin_like"/>
    <property type="match status" value="1"/>
</dbReference>
<dbReference type="Gene3D" id="1.20.5.420">
    <property type="entry name" value="Immunoglobulin FC, subunit C"/>
    <property type="match status" value="1"/>
</dbReference>
<protein>
    <recommendedName>
        <fullName evidence="3">Rubrerythrin diiron-binding domain-containing protein</fullName>
    </recommendedName>
</protein>
<dbReference type="InterPro" id="IPR009078">
    <property type="entry name" value="Ferritin-like_SF"/>
</dbReference>
<dbReference type="SUPFAM" id="SSF47240">
    <property type="entry name" value="Ferritin-like"/>
    <property type="match status" value="1"/>
</dbReference>
<keyword evidence="2" id="KW-1185">Reference proteome</keyword>
<accession>A0A0M0LK59</accession>
<dbReference type="GeneID" id="301134673"/>
<proteinExistence type="predicted"/>
<dbReference type="Gene3D" id="1.20.120.660">
    <property type="entry name" value="IL-4 antagonist (De novo design) like domain"/>
    <property type="match status" value="1"/>
</dbReference>
<dbReference type="Proteomes" id="UP000036867">
    <property type="component" value="Unassembled WGS sequence"/>
</dbReference>
<evidence type="ECO:0000313" key="2">
    <source>
        <dbReference type="Proteomes" id="UP000036867"/>
    </source>
</evidence>